<dbReference type="FunFam" id="3.40.50.2300:FF:000001">
    <property type="entry name" value="DNA-binding response regulator PhoB"/>
    <property type="match status" value="1"/>
</dbReference>
<evidence type="ECO:0000259" key="10">
    <source>
        <dbReference type="PROSITE" id="PS50110"/>
    </source>
</evidence>
<dbReference type="Pfam" id="PF00072">
    <property type="entry name" value="Response_reg"/>
    <property type="match status" value="1"/>
</dbReference>
<dbReference type="SMART" id="SM00448">
    <property type="entry name" value="REC"/>
    <property type="match status" value="1"/>
</dbReference>
<feature type="domain" description="OmpR/PhoB-type" evidence="11">
    <location>
        <begin position="123"/>
        <end position="223"/>
    </location>
</feature>
<organism evidence="12 13">
    <name type="scientific">Candidatus Avoscillospira avistercoris</name>
    <dbReference type="NCBI Taxonomy" id="2840707"/>
    <lineage>
        <taxon>Bacteria</taxon>
        <taxon>Bacillati</taxon>
        <taxon>Bacillota</taxon>
        <taxon>Clostridia</taxon>
        <taxon>Eubacteriales</taxon>
        <taxon>Oscillospiraceae</taxon>
        <taxon>Oscillospiraceae incertae sedis</taxon>
        <taxon>Candidatus Avoscillospira</taxon>
    </lineage>
</organism>
<dbReference type="SMART" id="SM00862">
    <property type="entry name" value="Trans_reg_C"/>
    <property type="match status" value="1"/>
</dbReference>
<keyword evidence="2 8" id="KW-0597">Phosphoprotein</keyword>
<dbReference type="InterPro" id="IPR036388">
    <property type="entry name" value="WH-like_DNA-bd_sf"/>
</dbReference>
<evidence type="ECO:0000313" key="13">
    <source>
        <dbReference type="Proteomes" id="UP000886741"/>
    </source>
</evidence>
<evidence type="ECO:0000256" key="9">
    <source>
        <dbReference type="PROSITE-ProRule" id="PRU01091"/>
    </source>
</evidence>
<dbReference type="CDD" id="cd00383">
    <property type="entry name" value="trans_reg_C"/>
    <property type="match status" value="1"/>
</dbReference>
<sequence>MTKILLVEDDASIVENLTEYLTGEGYRVQSAPGQQTALDLAAQENFDLVLLDVSLADGNGFTVCRAIKADHHIPVIFLTASGDEYSTVAGFDVGADDYIAKPFRPRELLSRIKNVLRLTGGAGAVIRLGDVEVDTVKGVATKNGRELNLSALEYRLLLVFLNNRGRVLSRNQLLDAIFAIAGEFINDNTLTVYIKRLREKLEDDPQNPKYIKTVRGLGYKVELS</sequence>
<proteinExistence type="predicted"/>
<dbReference type="InterPro" id="IPR001789">
    <property type="entry name" value="Sig_transdc_resp-reg_receiver"/>
</dbReference>
<dbReference type="GO" id="GO:0000976">
    <property type="term" value="F:transcription cis-regulatory region binding"/>
    <property type="evidence" value="ECO:0007669"/>
    <property type="project" value="TreeGrafter"/>
</dbReference>
<evidence type="ECO:0000313" key="12">
    <source>
        <dbReference type="EMBL" id="HIS65362.1"/>
    </source>
</evidence>
<evidence type="ECO:0000256" key="2">
    <source>
        <dbReference type="ARBA" id="ARBA00022553"/>
    </source>
</evidence>
<dbReference type="Gene3D" id="3.40.50.2300">
    <property type="match status" value="1"/>
</dbReference>
<dbReference type="AlphaFoldDB" id="A0A9D1JTP9"/>
<keyword evidence="5 9" id="KW-0238">DNA-binding</keyword>
<keyword evidence="3" id="KW-0902">Two-component regulatory system</keyword>
<gene>
    <name evidence="12" type="ORF">IAA83_08335</name>
</gene>
<dbReference type="PROSITE" id="PS50110">
    <property type="entry name" value="RESPONSE_REGULATORY"/>
    <property type="match status" value="1"/>
</dbReference>
<dbReference type="Gene3D" id="6.10.250.690">
    <property type="match status" value="1"/>
</dbReference>
<dbReference type="PANTHER" id="PTHR48111">
    <property type="entry name" value="REGULATOR OF RPOS"/>
    <property type="match status" value="1"/>
</dbReference>
<dbReference type="EMBL" id="DVJJ01000125">
    <property type="protein sequence ID" value="HIS65362.1"/>
    <property type="molecule type" value="Genomic_DNA"/>
</dbReference>
<dbReference type="InterPro" id="IPR011006">
    <property type="entry name" value="CheY-like_superfamily"/>
</dbReference>
<dbReference type="SUPFAM" id="SSF52172">
    <property type="entry name" value="CheY-like"/>
    <property type="match status" value="1"/>
</dbReference>
<evidence type="ECO:0000256" key="1">
    <source>
        <dbReference type="ARBA" id="ARBA00018672"/>
    </source>
</evidence>
<comment type="caution">
    <text evidence="12">The sequence shown here is derived from an EMBL/GenBank/DDBJ whole genome shotgun (WGS) entry which is preliminary data.</text>
</comment>
<dbReference type="Gene3D" id="1.10.10.10">
    <property type="entry name" value="Winged helix-like DNA-binding domain superfamily/Winged helix DNA-binding domain"/>
    <property type="match status" value="1"/>
</dbReference>
<dbReference type="Proteomes" id="UP000886741">
    <property type="component" value="Unassembled WGS sequence"/>
</dbReference>
<evidence type="ECO:0000256" key="3">
    <source>
        <dbReference type="ARBA" id="ARBA00023012"/>
    </source>
</evidence>
<dbReference type="GO" id="GO:0000156">
    <property type="term" value="F:phosphorelay response regulator activity"/>
    <property type="evidence" value="ECO:0007669"/>
    <property type="project" value="TreeGrafter"/>
</dbReference>
<feature type="modified residue" description="4-aspartylphosphate" evidence="8">
    <location>
        <position position="52"/>
    </location>
</feature>
<reference evidence="12" key="1">
    <citation type="submission" date="2020-10" db="EMBL/GenBank/DDBJ databases">
        <authorList>
            <person name="Gilroy R."/>
        </authorList>
    </citation>
    <scope>NUCLEOTIDE SEQUENCE</scope>
    <source>
        <strain evidence="12">ChiBcec16-1751</strain>
    </source>
</reference>
<protein>
    <recommendedName>
        <fullName evidence="1">Stage 0 sporulation protein A homolog</fullName>
    </recommendedName>
</protein>
<evidence type="ECO:0000256" key="7">
    <source>
        <dbReference type="ARBA" id="ARBA00024867"/>
    </source>
</evidence>
<dbReference type="CDD" id="cd17574">
    <property type="entry name" value="REC_OmpR"/>
    <property type="match status" value="1"/>
</dbReference>
<evidence type="ECO:0000256" key="6">
    <source>
        <dbReference type="ARBA" id="ARBA00023163"/>
    </source>
</evidence>
<keyword evidence="4" id="KW-0805">Transcription regulation</keyword>
<dbReference type="GO" id="GO:0006355">
    <property type="term" value="P:regulation of DNA-templated transcription"/>
    <property type="evidence" value="ECO:0007669"/>
    <property type="project" value="InterPro"/>
</dbReference>
<dbReference type="GO" id="GO:0032993">
    <property type="term" value="C:protein-DNA complex"/>
    <property type="evidence" value="ECO:0007669"/>
    <property type="project" value="TreeGrafter"/>
</dbReference>
<evidence type="ECO:0000256" key="5">
    <source>
        <dbReference type="ARBA" id="ARBA00023125"/>
    </source>
</evidence>
<dbReference type="InterPro" id="IPR016032">
    <property type="entry name" value="Sig_transdc_resp-reg_C-effctor"/>
</dbReference>
<keyword evidence="6" id="KW-0804">Transcription</keyword>
<dbReference type="SUPFAM" id="SSF46894">
    <property type="entry name" value="C-terminal effector domain of the bipartite response regulators"/>
    <property type="match status" value="1"/>
</dbReference>
<accession>A0A9D1JTP9</accession>
<feature type="DNA-binding region" description="OmpR/PhoB-type" evidence="9">
    <location>
        <begin position="123"/>
        <end position="223"/>
    </location>
</feature>
<dbReference type="PROSITE" id="PS51755">
    <property type="entry name" value="OMPR_PHOB"/>
    <property type="match status" value="1"/>
</dbReference>
<dbReference type="GO" id="GO:0005829">
    <property type="term" value="C:cytosol"/>
    <property type="evidence" value="ECO:0007669"/>
    <property type="project" value="TreeGrafter"/>
</dbReference>
<feature type="domain" description="Response regulatory" evidence="10">
    <location>
        <begin position="3"/>
        <end position="116"/>
    </location>
</feature>
<dbReference type="InterPro" id="IPR001867">
    <property type="entry name" value="OmpR/PhoB-type_DNA-bd"/>
</dbReference>
<dbReference type="Pfam" id="PF00486">
    <property type="entry name" value="Trans_reg_C"/>
    <property type="match status" value="1"/>
</dbReference>
<evidence type="ECO:0000256" key="4">
    <source>
        <dbReference type="ARBA" id="ARBA00023015"/>
    </source>
</evidence>
<comment type="function">
    <text evidence="7">May play the central regulatory role in sporulation. It may be an element of the effector pathway responsible for the activation of sporulation genes in response to nutritional stress. Spo0A may act in concert with spo0H (a sigma factor) to control the expression of some genes that are critical to the sporulation process.</text>
</comment>
<evidence type="ECO:0000256" key="8">
    <source>
        <dbReference type="PROSITE-ProRule" id="PRU00169"/>
    </source>
</evidence>
<evidence type="ECO:0000259" key="11">
    <source>
        <dbReference type="PROSITE" id="PS51755"/>
    </source>
</evidence>
<reference evidence="12" key="2">
    <citation type="journal article" date="2021" name="PeerJ">
        <title>Extensive microbial diversity within the chicken gut microbiome revealed by metagenomics and culture.</title>
        <authorList>
            <person name="Gilroy R."/>
            <person name="Ravi A."/>
            <person name="Getino M."/>
            <person name="Pursley I."/>
            <person name="Horton D.L."/>
            <person name="Alikhan N.F."/>
            <person name="Baker D."/>
            <person name="Gharbi K."/>
            <person name="Hall N."/>
            <person name="Watson M."/>
            <person name="Adriaenssens E.M."/>
            <person name="Foster-Nyarko E."/>
            <person name="Jarju S."/>
            <person name="Secka A."/>
            <person name="Antonio M."/>
            <person name="Oren A."/>
            <person name="Chaudhuri R.R."/>
            <person name="La Ragione R."/>
            <person name="Hildebrand F."/>
            <person name="Pallen M.J."/>
        </authorList>
    </citation>
    <scope>NUCLEOTIDE SEQUENCE</scope>
    <source>
        <strain evidence="12">ChiBcec16-1751</strain>
    </source>
</reference>
<name>A0A9D1JTP9_9FIRM</name>
<dbReference type="PANTHER" id="PTHR48111:SF73">
    <property type="entry name" value="ALKALINE PHOSPHATASE SYNTHESIS TRANSCRIPTIONAL REGULATORY PROTEIN PHOP"/>
    <property type="match status" value="1"/>
</dbReference>
<dbReference type="InterPro" id="IPR039420">
    <property type="entry name" value="WalR-like"/>
</dbReference>